<reference evidence="10 11" key="1">
    <citation type="journal article" date="2016" name="Sci. Rep.">
        <title>Metabolic traits of an uncultured archaeal lineage -MSBL1- from brine pools of the Red Sea.</title>
        <authorList>
            <person name="Mwirichia R."/>
            <person name="Alam I."/>
            <person name="Rashid M."/>
            <person name="Vinu M."/>
            <person name="Ba-Alawi W."/>
            <person name="Anthony Kamau A."/>
            <person name="Kamanda Ngugi D."/>
            <person name="Goker M."/>
            <person name="Klenk H.P."/>
            <person name="Bajic V."/>
            <person name="Stingl U."/>
        </authorList>
    </citation>
    <scope>NUCLEOTIDE SEQUENCE [LARGE SCALE GENOMIC DNA]</scope>
    <source>
        <strain evidence="10">SCGC-AAA259I07</strain>
    </source>
</reference>
<dbReference type="SMART" id="SM00865">
    <property type="entry name" value="Tubulin_C"/>
    <property type="match status" value="1"/>
</dbReference>
<dbReference type="InterPro" id="IPR008280">
    <property type="entry name" value="Tub_FtsZ_C"/>
</dbReference>
<dbReference type="InterPro" id="IPR018316">
    <property type="entry name" value="Tubulin/FtsZ_2-layer-sand-dom"/>
</dbReference>
<dbReference type="GO" id="GO:0005525">
    <property type="term" value="F:GTP binding"/>
    <property type="evidence" value="ECO:0007669"/>
    <property type="project" value="UniProtKB-UniRule"/>
</dbReference>
<dbReference type="Gene3D" id="3.40.50.1440">
    <property type="entry name" value="Tubulin/FtsZ, GTPase domain"/>
    <property type="match status" value="1"/>
</dbReference>
<dbReference type="InterPro" id="IPR003008">
    <property type="entry name" value="Tubulin_FtsZ_GTPase"/>
</dbReference>
<proteinExistence type="inferred from homology"/>
<comment type="caution">
    <text evidence="10">The sequence shown here is derived from an EMBL/GenBank/DDBJ whole genome shotgun (WGS) entry which is preliminary data.</text>
</comment>
<protein>
    <recommendedName>
        <fullName evidence="5 6">Cell division protein FtsZ</fullName>
    </recommendedName>
</protein>
<dbReference type="InterPro" id="IPR045061">
    <property type="entry name" value="FtsZ/CetZ"/>
</dbReference>
<name>A0A133UK94_9EURY</name>
<comment type="subcellular location">
    <subcellularLocation>
        <location evidence="5">Cytoplasm</location>
    </subcellularLocation>
    <text evidence="5">Assembles at midcell at the inner surface of the cytoplasmic membrane.</text>
</comment>
<dbReference type="NCBIfam" id="TIGR00065">
    <property type="entry name" value="ftsZ"/>
    <property type="match status" value="1"/>
</dbReference>
<evidence type="ECO:0000259" key="8">
    <source>
        <dbReference type="SMART" id="SM00864"/>
    </source>
</evidence>
<sequence length="361" mass="38339">MQGAEKSTDPSDSSLTDLEYQTQKPKIILAGIGGGGNNTVDRIASKGVKRAEMVAINTDRAHLEKIKADKKINIGGEITKGRGTGGSPSVGRRAAENSIEKFRELFRGADMVFLACGLGGGTGTGGAPVAAKVAKEEGALLTGVVTMPFKVEKRDEVAKKGLKELREHADSVIIIDNNRLSEMASELPMRYAFTMADEVLTNTLKGLTETIMVPSLINLDFADVEAIMKKDNLIFVGTGEAKGTNRAEKSVKQALSCPLLGNIDYSAAEGVLMHISGADVRISEAQKIGEIVQQHVNPEAQIIPGARIDRTLGEHLQTILLFSGVSSPLILGPASENREIPPGESSRQKAGAPLNLNIGYL</sequence>
<dbReference type="PRINTS" id="PR00423">
    <property type="entry name" value="CELLDVISFTSZ"/>
</dbReference>
<dbReference type="GO" id="GO:0043093">
    <property type="term" value="P:FtsZ-dependent cytokinesis"/>
    <property type="evidence" value="ECO:0007669"/>
    <property type="project" value="UniProtKB-UniRule"/>
</dbReference>
<comment type="subunit">
    <text evidence="5">Homodimer. Polymerizes to form a dynamic ring structure in a strictly GTP-dependent manner. Interacts directly with several other division proteins.</text>
</comment>
<dbReference type="EMBL" id="LHXQ01000038">
    <property type="protein sequence ID" value="KXA94604.1"/>
    <property type="molecule type" value="Genomic_DNA"/>
</dbReference>
<feature type="binding site" evidence="5">
    <location>
        <position position="197"/>
    </location>
    <ligand>
        <name>GTP</name>
        <dbReference type="ChEBI" id="CHEBI:37565"/>
    </ligand>
</feature>
<feature type="region of interest" description="Disordered" evidence="7">
    <location>
        <begin position="333"/>
        <end position="361"/>
    </location>
</feature>
<dbReference type="Pfam" id="PF12327">
    <property type="entry name" value="FtsZ_C"/>
    <property type="match status" value="1"/>
</dbReference>
<gene>
    <name evidence="5" type="primary">ftsZ</name>
    <name evidence="10" type="ORF">AKJ36_02575</name>
</gene>
<dbReference type="InterPro" id="IPR024757">
    <property type="entry name" value="FtsZ_C"/>
</dbReference>
<keyword evidence="5" id="KW-0131">Cell cycle</keyword>
<dbReference type="InterPro" id="IPR000158">
    <property type="entry name" value="Cell_div_FtsZ"/>
</dbReference>
<evidence type="ECO:0000259" key="9">
    <source>
        <dbReference type="SMART" id="SM00865"/>
    </source>
</evidence>
<organism evidence="10 11">
    <name type="scientific">candidate division MSBL1 archaeon SCGC-AAA259I07</name>
    <dbReference type="NCBI Taxonomy" id="1698266"/>
    <lineage>
        <taxon>Archaea</taxon>
        <taxon>Methanobacteriati</taxon>
        <taxon>Methanobacteriota</taxon>
        <taxon>candidate division MSBL1</taxon>
    </lineage>
</organism>
<comment type="function">
    <text evidence="5">Essential cell division protein that forms a contractile ring structure (Z ring) at the future cell division site. The regulation of the ring assembly controls the timing and the location of cell division. One of the functions of the FtsZ ring is to recruit other cell division proteins to the septum to produce a new cell wall between the dividing cells. Binds GTP and shows GTPase activity.</text>
</comment>
<dbReference type="HAMAP" id="MF_00909">
    <property type="entry name" value="FtsZ"/>
    <property type="match status" value="1"/>
</dbReference>
<feature type="domain" description="Tubulin/FtsZ 2-layer sandwich" evidence="9">
    <location>
        <begin position="217"/>
        <end position="334"/>
    </location>
</feature>
<comment type="similarity">
    <text evidence="1 5">Belongs to the FtsZ family.</text>
</comment>
<keyword evidence="5" id="KW-0132">Cell division</keyword>
<evidence type="ECO:0000313" key="11">
    <source>
        <dbReference type="Proteomes" id="UP000070155"/>
    </source>
</evidence>
<keyword evidence="3 5" id="KW-0342">GTP-binding</keyword>
<dbReference type="GO" id="GO:0051258">
    <property type="term" value="P:protein polymerization"/>
    <property type="evidence" value="ECO:0007669"/>
    <property type="project" value="UniProtKB-UniRule"/>
</dbReference>
<evidence type="ECO:0000256" key="4">
    <source>
        <dbReference type="ARBA" id="ARBA00023210"/>
    </source>
</evidence>
<evidence type="ECO:0000256" key="1">
    <source>
        <dbReference type="ARBA" id="ARBA00009690"/>
    </source>
</evidence>
<keyword evidence="11" id="KW-1185">Reference proteome</keyword>
<feature type="binding site" evidence="5">
    <location>
        <position position="152"/>
    </location>
    <ligand>
        <name>GTP</name>
        <dbReference type="ChEBI" id="CHEBI:37565"/>
    </ligand>
</feature>
<keyword evidence="2 5" id="KW-0547">Nucleotide-binding</keyword>
<keyword evidence="5" id="KW-0963">Cytoplasm</keyword>
<dbReference type="GO" id="GO:0032153">
    <property type="term" value="C:cell division site"/>
    <property type="evidence" value="ECO:0007669"/>
    <property type="project" value="UniProtKB-UniRule"/>
</dbReference>
<dbReference type="SMART" id="SM00864">
    <property type="entry name" value="Tubulin"/>
    <property type="match status" value="1"/>
</dbReference>
<dbReference type="PATRIC" id="fig|1698266.3.peg.506"/>
<feature type="binding site" evidence="5">
    <location>
        <position position="154"/>
    </location>
    <ligand>
        <name>GTP</name>
        <dbReference type="ChEBI" id="CHEBI:37565"/>
    </ligand>
</feature>
<dbReference type="InterPro" id="IPR036525">
    <property type="entry name" value="Tubulin/FtsZ_GTPase_sf"/>
</dbReference>
<evidence type="ECO:0000256" key="7">
    <source>
        <dbReference type="SAM" id="MobiDB-lite"/>
    </source>
</evidence>
<dbReference type="Proteomes" id="UP000070155">
    <property type="component" value="Unassembled WGS sequence"/>
</dbReference>
<dbReference type="CDD" id="cd02201">
    <property type="entry name" value="FtsZ_type1"/>
    <property type="match status" value="1"/>
</dbReference>
<dbReference type="GO" id="GO:0003924">
    <property type="term" value="F:GTPase activity"/>
    <property type="evidence" value="ECO:0007669"/>
    <property type="project" value="UniProtKB-UniRule"/>
</dbReference>
<keyword evidence="4 5" id="KW-0717">Septation</keyword>
<dbReference type="SUPFAM" id="SSF52490">
    <property type="entry name" value="Tubulin nucleotide-binding domain-like"/>
    <property type="match status" value="1"/>
</dbReference>
<dbReference type="Pfam" id="PF00091">
    <property type="entry name" value="Tubulin"/>
    <property type="match status" value="1"/>
</dbReference>
<evidence type="ECO:0000256" key="3">
    <source>
        <dbReference type="ARBA" id="ARBA00023134"/>
    </source>
</evidence>
<dbReference type="PANTHER" id="PTHR30314:SF3">
    <property type="entry name" value="MITOCHONDRIAL DIVISION PROTEIN FSZA"/>
    <property type="match status" value="1"/>
</dbReference>
<dbReference type="PANTHER" id="PTHR30314">
    <property type="entry name" value="CELL DIVISION PROTEIN FTSZ-RELATED"/>
    <property type="match status" value="1"/>
</dbReference>
<evidence type="ECO:0000256" key="5">
    <source>
        <dbReference type="HAMAP-Rule" id="MF_00909"/>
    </source>
</evidence>
<evidence type="ECO:0000256" key="2">
    <source>
        <dbReference type="ARBA" id="ARBA00022741"/>
    </source>
</evidence>
<dbReference type="SUPFAM" id="SSF55307">
    <property type="entry name" value="Tubulin C-terminal domain-like"/>
    <property type="match status" value="1"/>
</dbReference>
<dbReference type="GO" id="GO:0005737">
    <property type="term" value="C:cytoplasm"/>
    <property type="evidence" value="ECO:0007669"/>
    <property type="project" value="UniProtKB-SubCell"/>
</dbReference>
<evidence type="ECO:0000256" key="6">
    <source>
        <dbReference type="NCBIfam" id="TIGR00065"/>
    </source>
</evidence>
<feature type="domain" description="Tubulin/FtsZ GTPase" evidence="8">
    <location>
        <begin position="26"/>
        <end position="215"/>
    </location>
</feature>
<feature type="binding site" evidence="5">
    <location>
        <begin position="34"/>
        <end position="38"/>
    </location>
    <ligand>
        <name>GTP</name>
        <dbReference type="ChEBI" id="CHEBI:37565"/>
    </ligand>
</feature>
<dbReference type="InterPro" id="IPR037103">
    <property type="entry name" value="Tubulin/FtsZ-like_C"/>
</dbReference>
<evidence type="ECO:0000313" key="10">
    <source>
        <dbReference type="EMBL" id="KXA94604.1"/>
    </source>
</evidence>
<dbReference type="Gene3D" id="3.30.1330.20">
    <property type="entry name" value="Tubulin/FtsZ, C-terminal domain"/>
    <property type="match status" value="1"/>
</dbReference>
<feature type="binding site" evidence="5">
    <location>
        <begin position="121"/>
        <end position="123"/>
    </location>
    <ligand>
        <name>GTP</name>
        <dbReference type="ChEBI" id="CHEBI:37565"/>
    </ligand>
</feature>
<accession>A0A133UK94</accession>
<dbReference type="AlphaFoldDB" id="A0A133UK94"/>